<dbReference type="Proteomes" id="UP001596058">
    <property type="component" value="Unassembled WGS sequence"/>
</dbReference>
<proteinExistence type="predicted"/>
<protein>
    <submittedName>
        <fullName evidence="2">Carboxymuconolactone decarboxylase family protein</fullName>
    </submittedName>
</protein>
<dbReference type="PANTHER" id="PTHR35446:SF3">
    <property type="entry name" value="CMD DOMAIN-CONTAINING PROTEIN"/>
    <property type="match status" value="1"/>
</dbReference>
<gene>
    <name evidence="2" type="ORF">ACFPZ3_08200</name>
</gene>
<dbReference type="Pfam" id="PF02627">
    <property type="entry name" value="CMD"/>
    <property type="match status" value="1"/>
</dbReference>
<feature type="domain" description="Carboxymuconolactone decarboxylase-like" evidence="1">
    <location>
        <begin position="47"/>
        <end position="119"/>
    </location>
</feature>
<evidence type="ECO:0000313" key="3">
    <source>
        <dbReference type="Proteomes" id="UP001596058"/>
    </source>
</evidence>
<dbReference type="PANTHER" id="PTHR35446">
    <property type="entry name" value="SI:CH211-175M2.5"/>
    <property type="match status" value="1"/>
</dbReference>
<dbReference type="RefSeq" id="WP_379513355.1">
    <property type="nucleotide sequence ID" value="NZ_JBHSPA010000011.1"/>
</dbReference>
<name>A0ABW1CGP2_9ACTN</name>
<evidence type="ECO:0000259" key="1">
    <source>
        <dbReference type="Pfam" id="PF02627"/>
    </source>
</evidence>
<reference evidence="3" key="1">
    <citation type="journal article" date="2019" name="Int. J. Syst. Evol. Microbiol.">
        <title>The Global Catalogue of Microorganisms (GCM) 10K type strain sequencing project: providing services to taxonomists for standard genome sequencing and annotation.</title>
        <authorList>
            <consortium name="The Broad Institute Genomics Platform"/>
            <consortium name="The Broad Institute Genome Sequencing Center for Infectious Disease"/>
            <person name="Wu L."/>
            <person name="Ma J."/>
        </authorList>
    </citation>
    <scope>NUCLEOTIDE SEQUENCE [LARGE SCALE GENOMIC DNA]</scope>
    <source>
        <strain evidence="3">CCUG 53903</strain>
    </source>
</reference>
<dbReference type="InterPro" id="IPR029032">
    <property type="entry name" value="AhpD-like"/>
</dbReference>
<dbReference type="InterPro" id="IPR003779">
    <property type="entry name" value="CMD-like"/>
</dbReference>
<dbReference type="EMBL" id="JBHSPA010000011">
    <property type="protein sequence ID" value="MFC5823825.1"/>
    <property type="molecule type" value="Genomic_DNA"/>
</dbReference>
<dbReference type="SUPFAM" id="SSF69118">
    <property type="entry name" value="AhpD-like"/>
    <property type="match status" value="1"/>
</dbReference>
<dbReference type="Gene3D" id="1.20.1290.10">
    <property type="entry name" value="AhpD-like"/>
    <property type="match status" value="1"/>
</dbReference>
<evidence type="ECO:0000313" key="2">
    <source>
        <dbReference type="EMBL" id="MFC5823825.1"/>
    </source>
</evidence>
<organism evidence="2 3">
    <name type="scientific">Nonomuraea insulae</name>
    <dbReference type="NCBI Taxonomy" id="1616787"/>
    <lineage>
        <taxon>Bacteria</taxon>
        <taxon>Bacillati</taxon>
        <taxon>Actinomycetota</taxon>
        <taxon>Actinomycetes</taxon>
        <taxon>Streptosporangiales</taxon>
        <taxon>Streptosporangiaceae</taxon>
        <taxon>Nonomuraea</taxon>
    </lineage>
</organism>
<keyword evidence="3" id="KW-1185">Reference proteome</keyword>
<sequence>MIGFNVHSVELAPEASREPLEELRRRVGFVPNLAGAMAEAPVAIDGFNQLQRALRETTLSAAEREIVGIAVSVHNRSAYSVAAHSAFGERAGLEPEVIEALRAGKEDLPEGKAAALAAFTRAVLRSGGLVGQEEVGALLGSGYSRAQALEVVTQAAYTVMANWVAGVTGAELDAALSGKAWDGVV</sequence>
<comment type="caution">
    <text evidence="2">The sequence shown here is derived from an EMBL/GenBank/DDBJ whole genome shotgun (WGS) entry which is preliminary data.</text>
</comment>
<accession>A0ABW1CGP2</accession>